<reference evidence="3 4" key="1">
    <citation type="submission" date="2020-05" db="EMBL/GenBank/DDBJ databases">
        <title>Genome Sequencing of Type Strains.</title>
        <authorList>
            <person name="Lemaire J.F."/>
            <person name="Inderbitzin P."/>
            <person name="Gregorio O.A."/>
            <person name="Collins S.B."/>
            <person name="Wespe N."/>
            <person name="Knight-Connoni V."/>
        </authorList>
    </citation>
    <scope>NUCLEOTIDE SEQUENCE [LARGE SCALE GENOMIC DNA]</scope>
    <source>
        <strain evidence="3 4">DSM 20512</strain>
    </source>
</reference>
<dbReference type="Gene3D" id="3.40.50.1820">
    <property type="entry name" value="alpha/beta hydrolase"/>
    <property type="match status" value="1"/>
</dbReference>
<dbReference type="EMBL" id="JABMCG010000058">
    <property type="protein sequence ID" value="NUU26810.1"/>
    <property type="molecule type" value="Genomic_DNA"/>
</dbReference>
<protein>
    <submittedName>
        <fullName evidence="3">Alpha/beta hydrolase</fullName>
    </submittedName>
</protein>
<gene>
    <name evidence="3" type="ORF">HP467_01595</name>
</gene>
<dbReference type="InterPro" id="IPR029058">
    <property type="entry name" value="AB_hydrolase_fold"/>
</dbReference>
<dbReference type="Proteomes" id="UP000539146">
    <property type="component" value="Unassembled WGS sequence"/>
</dbReference>
<comment type="caution">
    <text evidence="3">The sequence shown here is derived from an EMBL/GenBank/DDBJ whole genome shotgun (WGS) entry which is preliminary data.</text>
</comment>
<sequence length="446" mass="47297">MTATAFCLHALGSSSEEFALLRSELAGDLDLVGIDLPGFGRSPASAGTTVEEMAVAVERAIGASGATEWALVGHSMGGKVATVVADRTLSGANGLFGLRAVVLLAASPLAPEPMAEERRESMLAWAEHGRIRPDHAAEFVDANTASTLPPDRHEMAVHDVERTDPRAWRDWLLRGSREDWSADAEPNPAPALVLAGAEDGDLDADAQRRLTMPHWPAAELHVVDGAAHLLPWERPVEVAAVVREFWSRRVAPSPVVPADTARVLASPRVSARTRGVLAVRALPDDPATEPRALTARQLDTLRAVARVVVPQPGPQQVDLALRLDAQLAAGQGDGWRADGMPTDADAYRAALDVLAPIADSGDLPAALEDAAAGRLRSDGPLDAGQLRAWFEDAGVDLVKQWLAHPATMSDIDYDGFANGGDGVRKQGFQLLGAGQREAWEPEGTAR</sequence>
<dbReference type="PRINTS" id="PR00111">
    <property type="entry name" value="ABHYDROLASE"/>
</dbReference>
<dbReference type="AlphaFoldDB" id="A0A850DRQ9"/>
<dbReference type="PANTHER" id="PTHR43798">
    <property type="entry name" value="MONOACYLGLYCEROL LIPASE"/>
    <property type="match status" value="1"/>
</dbReference>
<evidence type="ECO:0000313" key="4">
    <source>
        <dbReference type="Proteomes" id="UP000539146"/>
    </source>
</evidence>
<dbReference type="Pfam" id="PF12697">
    <property type="entry name" value="Abhydrolase_6"/>
    <property type="match status" value="1"/>
</dbReference>
<organism evidence="3 4">
    <name type="scientific">Curtobacterium citreum</name>
    <dbReference type="NCBI Taxonomy" id="2036"/>
    <lineage>
        <taxon>Bacteria</taxon>
        <taxon>Bacillati</taxon>
        <taxon>Actinomycetota</taxon>
        <taxon>Actinomycetes</taxon>
        <taxon>Micrococcales</taxon>
        <taxon>Microbacteriaceae</taxon>
        <taxon>Curtobacterium</taxon>
    </lineage>
</organism>
<name>A0A850DRQ9_9MICO</name>
<keyword evidence="1 3" id="KW-0378">Hydrolase</keyword>
<evidence type="ECO:0000259" key="2">
    <source>
        <dbReference type="Pfam" id="PF12697"/>
    </source>
</evidence>
<accession>A0A850DRQ9</accession>
<dbReference type="PANTHER" id="PTHR43798:SF31">
    <property type="entry name" value="AB HYDROLASE SUPERFAMILY PROTEIN YCLE"/>
    <property type="match status" value="1"/>
</dbReference>
<dbReference type="GO" id="GO:0016020">
    <property type="term" value="C:membrane"/>
    <property type="evidence" value="ECO:0007669"/>
    <property type="project" value="TreeGrafter"/>
</dbReference>
<dbReference type="RefSeq" id="WP_175324991.1">
    <property type="nucleotide sequence ID" value="NZ_BAAAWP010000001.1"/>
</dbReference>
<dbReference type="InterPro" id="IPR050266">
    <property type="entry name" value="AB_hydrolase_sf"/>
</dbReference>
<feature type="domain" description="AB hydrolase-1" evidence="2">
    <location>
        <begin position="7"/>
        <end position="241"/>
    </location>
</feature>
<dbReference type="InterPro" id="IPR000073">
    <property type="entry name" value="AB_hydrolase_1"/>
</dbReference>
<evidence type="ECO:0000313" key="3">
    <source>
        <dbReference type="EMBL" id="NUU26810.1"/>
    </source>
</evidence>
<proteinExistence type="predicted"/>
<evidence type="ECO:0000256" key="1">
    <source>
        <dbReference type="ARBA" id="ARBA00022801"/>
    </source>
</evidence>
<dbReference type="GO" id="GO:0016787">
    <property type="term" value="F:hydrolase activity"/>
    <property type="evidence" value="ECO:0007669"/>
    <property type="project" value="UniProtKB-KW"/>
</dbReference>
<dbReference type="SUPFAM" id="SSF53474">
    <property type="entry name" value="alpha/beta-Hydrolases"/>
    <property type="match status" value="1"/>
</dbReference>